<gene>
    <name evidence="2" type="primary">tsaB</name>
    <name evidence="2" type="ORF">FN960_19015</name>
</gene>
<keyword evidence="3" id="KW-1185">Reference proteome</keyword>
<dbReference type="GO" id="GO:0005829">
    <property type="term" value="C:cytosol"/>
    <property type="evidence" value="ECO:0007669"/>
    <property type="project" value="TreeGrafter"/>
</dbReference>
<dbReference type="Proteomes" id="UP000318521">
    <property type="component" value="Unassembled WGS sequence"/>
</dbReference>
<dbReference type="EMBL" id="VLXZ01000017">
    <property type="protein sequence ID" value="TSB44938.1"/>
    <property type="molecule type" value="Genomic_DNA"/>
</dbReference>
<evidence type="ECO:0000259" key="1">
    <source>
        <dbReference type="Pfam" id="PF00814"/>
    </source>
</evidence>
<evidence type="ECO:0000313" key="2">
    <source>
        <dbReference type="EMBL" id="TSB44938.1"/>
    </source>
</evidence>
<dbReference type="SUPFAM" id="SSF53067">
    <property type="entry name" value="Actin-like ATPase domain"/>
    <property type="match status" value="2"/>
</dbReference>
<organism evidence="2 3">
    <name type="scientific">Alkalicoccobacillus porphyridii</name>
    <dbReference type="NCBI Taxonomy" id="2597270"/>
    <lineage>
        <taxon>Bacteria</taxon>
        <taxon>Bacillati</taxon>
        <taxon>Bacillota</taxon>
        <taxon>Bacilli</taxon>
        <taxon>Bacillales</taxon>
        <taxon>Bacillaceae</taxon>
        <taxon>Alkalicoccobacillus</taxon>
    </lineage>
</organism>
<dbReference type="GO" id="GO:0002949">
    <property type="term" value="P:tRNA threonylcarbamoyladenosine modification"/>
    <property type="evidence" value="ECO:0007669"/>
    <property type="project" value="InterPro"/>
</dbReference>
<proteinExistence type="predicted"/>
<dbReference type="AlphaFoldDB" id="A0A553ZTY9"/>
<comment type="caution">
    <text evidence="2">The sequence shown here is derived from an EMBL/GenBank/DDBJ whole genome shotgun (WGS) entry which is preliminary data.</text>
</comment>
<accession>A0A553ZTY9</accession>
<dbReference type="InterPro" id="IPR043129">
    <property type="entry name" value="ATPase_NBD"/>
</dbReference>
<dbReference type="OrthoDB" id="9784166at2"/>
<dbReference type="InterPro" id="IPR022496">
    <property type="entry name" value="T6A_TsaB"/>
</dbReference>
<keyword evidence="2" id="KW-0808">Transferase</keyword>
<dbReference type="Gene3D" id="3.30.420.40">
    <property type="match status" value="2"/>
</dbReference>
<dbReference type="PANTHER" id="PTHR11735:SF11">
    <property type="entry name" value="TRNA THREONYLCARBAMOYLADENOSINE BIOSYNTHESIS PROTEIN TSAB"/>
    <property type="match status" value="1"/>
</dbReference>
<name>A0A553ZTY9_9BACI</name>
<dbReference type="GO" id="GO:0016740">
    <property type="term" value="F:transferase activity"/>
    <property type="evidence" value="ECO:0007669"/>
    <property type="project" value="UniProtKB-KW"/>
</dbReference>
<dbReference type="Pfam" id="PF00814">
    <property type="entry name" value="TsaD"/>
    <property type="match status" value="1"/>
</dbReference>
<dbReference type="PANTHER" id="PTHR11735">
    <property type="entry name" value="TRNA N6-ADENOSINE THREONYLCARBAMOYLTRANSFERASE"/>
    <property type="match status" value="1"/>
</dbReference>
<feature type="domain" description="Gcp-like" evidence="1">
    <location>
        <begin position="33"/>
        <end position="226"/>
    </location>
</feature>
<dbReference type="InterPro" id="IPR000905">
    <property type="entry name" value="Gcp-like_dom"/>
</dbReference>
<dbReference type="NCBIfam" id="TIGR03725">
    <property type="entry name" value="T6A_YeaZ"/>
    <property type="match status" value="1"/>
</dbReference>
<sequence>MGITLAIDTSSYALGVAVIKDGQVAGEVITHIKKNHSLRLMPAVHTLLHELTIEPNQLTKLVVNVGPGSYTGVRIGVTTAKTLAWTLGIPLAGVSSLEVLAQQGRFFDGLISPIIDARRGQVYTSLYRTVNDEAHQEQEEQLVQLSDWLDELVLGKQRVLFTGADVELHRDLIKEKLGGLACFPPYTMQLARPAELAQLGEQREPVEDVHSFVPNYLQLAEAEAKWQEAQGKRGSLND</sequence>
<evidence type="ECO:0000313" key="3">
    <source>
        <dbReference type="Proteomes" id="UP000318521"/>
    </source>
</evidence>
<protein>
    <submittedName>
        <fullName evidence="2">tRNA (Adenosine(37)-N6)-threonylcarbamoyltransferase complex dimerization subunit type 1 TsaB</fullName>
    </submittedName>
</protein>
<reference evidence="2 3" key="1">
    <citation type="submission" date="2019-07" db="EMBL/GenBank/DDBJ databases">
        <authorList>
            <person name="Park Y.J."/>
            <person name="Jeong S.E."/>
            <person name="Jung H.S."/>
        </authorList>
    </citation>
    <scope>NUCLEOTIDE SEQUENCE [LARGE SCALE GENOMIC DNA]</scope>
    <source>
        <strain evidence="3">P16(2019)</strain>
    </source>
</reference>
<dbReference type="RefSeq" id="WP_143850457.1">
    <property type="nucleotide sequence ID" value="NZ_VLXZ01000017.1"/>
</dbReference>
<dbReference type="CDD" id="cd24032">
    <property type="entry name" value="ASKHA_NBD_TsaB"/>
    <property type="match status" value="1"/>
</dbReference>